<proteinExistence type="predicted"/>
<sequence>MKSQPDAASRMVAEVVTQLPVPSRLGMLRFERLNEPSWALLFLDPNCERQFGLPAVELCALVGSPYASLMEPEARYQLHDAVQQQLTESTHYLIRYTLHTASGSLSLLELGEAYKQHNRHLLRGYLLVIDGLFEDDPLQPALDLETQNSRLQIALELNQRAQQEQLLHLDRVRAQQDLILLLTRQRYSSNDSLREAAELITRSACDIYEIDCASLWHLEGTMLVPISAYHRTKQEYLLPQPIDVSVFPDYLDALHTGRAIDAHNAMRDPRTREMAESLRPRDVNAMLDASIRVDGQVVGVLCLEQTGATRAWQSDEIAFAGELADQFAQVISNHNRRAATSALHLFQRAVEQSANAFLLVNCDGVVEYVNPSFTAITQYSTEEVHGQRLSELPALENLSELLFDAPSALAKSNSWQGEFKSRRKNLEPYWGQLSISKVYGDNRELTHYIGIYEDITQTKLAQQRIERLAYTDNLTNLGNRPAFIRNLDERFARDSDAPISLLLVDIDNFKRINDSLGHQTGDKLLISLARRLRNSLIPSGSLARFASNEFAVLLDNSDLSVGQQVANQLLATLDKPMFVDNQLISVTGSVGLACAPLHGRDPQTLMRNAGLALHKAKANGKHQVQVFTEALNAEASYKLFVENNLRRALTQNELDVFYQPKLCLRSGRLLGMEALLRWDHPEKGMIRPDQFISVAEETGLIIPIGKWIARQACRMSKELTAAGLGNLQVAINLSPKQFSDPDLVASIANILKEEALPAQLLELELTEGLLLEATEDTHLQLDQLKRLGLTLAMDDFGTGYSSLSYLKKFPIDIIKIDRSFIHEIPDNQDDMEITSAVIAMAHNLKLKVVAEGIETAEQLSFLRRHRCDVGQGYLFDRPIPGNELIEKLKRYPRGPIA</sequence>
<accession>A0ACC6JTS9</accession>
<dbReference type="EMBL" id="JAVDSD010000016">
    <property type="protein sequence ID" value="MDR6609968.1"/>
    <property type="molecule type" value="Genomic_DNA"/>
</dbReference>
<comment type="caution">
    <text evidence="1">The sequence shown here is derived from an EMBL/GenBank/DDBJ whole genome shotgun (WGS) entry which is preliminary data.</text>
</comment>
<evidence type="ECO:0000313" key="1">
    <source>
        <dbReference type="EMBL" id="MDR6609968.1"/>
    </source>
</evidence>
<keyword evidence="2" id="KW-1185">Reference proteome</keyword>
<reference evidence="1" key="1">
    <citation type="submission" date="2023-07" db="EMBL/GenBank/DDBJ databases">
        <title>Sorghum-associated microbial communities from plants grown in Nebraska, USA.</title>
        <authorList>
            <person name="Schachtman D."/>
        </authorList>
    </citation>
    <scope>NUCLEOTIDE SEQUENCE</scope>
    <source>
        <strain evidence="1">BE46</strain>
    </source>
</reference>
<evidence type="ECO:0000313" key="2">
    <source>
        <dbReference type="Proteomes" id="UP001259420"/>
    </source>
</evidence>
<organism evidence="1 2">
    <name type="scientific">Pseudomonas synxantha</name>
    <dbReference type="NCBI Taxonomy" id="47883"/>
    <lineage>
        <taxon>Bacteria</taxon>
        <taxon>Pseudomonadati</taxon>
        <taxon>Pseudomonadota</taxon>
        <taxon>Gammaproteobacteria</taxon>
        <taxon>Pseudomonadales</taxon>
        <taxon>Pseudomonadaceae</taxon>
        <taxon>Pseudomonas</taxon>
    </lineage>
</organism>
<gene>
    <name evidence="1" type="ORF">J2X87_005072</name>
</gene>
<protein>
    <submittedName>
        <fullName evidence="1">Diguanylate cyclase (GGDEF)-like protein/PAS domain S-box-containing protein</fullName>
    </submittedName>
</protein>
<name>A0ACC6JTS9_9PSED</name>
<dbReference type="Proteomes" id="UP001259420">
    <property type="component" value="Unassembled WGS sequence"/>
</dbReference>